<accession>A0A7V3J934</accession>
<feature type="transmembrane region" description="Helical" evidence="6">
    <location>
        <begin position="79"/>
        <end position="105"/>
    </location>
</feature>
<dbReference type="Pfam" id="PF01943">
    <property type="entry name" value="Polysacc_synt"/>
    <property type="match status" value="1"/>
</dbReference>
<feature type="transmembrane region" description="Helical" evidence="6">
    <location>
        <begin position="327"/>
        <end position="346"/>
    </location>
</feature>
<keyword evidence="2" id="KW-1003">Cell membrane</keyword>
<feature type="transmembrane region" description="Helical" evidence="6">
    <location>
        <begin position="38"/>
        <end position="59"/>
    </location>
</feature>
<feature type="transmembrane region" description="Helical" evidence="6">
    <location>
        <begin position="358"/>
        <end position="376"/>
    </location>
</feature>
<feature type="transmembrane region" description="Helical" evidence="6">
    <location>
        <begin position="207"/>
        <end position="227"/>
    </location>
</feature>
<dbReference type="PANTHER" id="PTHR30250:SF11">
    <property type="entry name" value="O-ANTIGEN TRANSPORTER-RELATED"/>
    <property type="match status" value="1"/>
</dbReference>
<feature type="transmembrane region" description="Helical" evidence="6">
    <location>
        <begin position="147"/>
        <end position="171"/>
    </location>
</feature>
<evidence type="ECO:0000256" key="5">
    <source>
        <dbReference type="ARBA" id="ARBA00023136"/>
    </source>
</evidence>
<evidence type="ECO:0000256" key="3">
    <source>
        <dbReference type="ARBA" id="ARBA00022692"/>
    </source>
</evidence>
<evidence type="ECO:0000256" key="2">
    <source>
        <dbReference type="ARBA" id="ARBA00022475"/>
    </source>
</evidence>
<comment type="caution">
    <text evidence="7">The sequence shown here is derived from an EMBL/GenBank/DDBJ whole genome shotgun (WGS) entry which is preliminary data.</text>
</comment>
<feature type="transmembrane region" description="Helical" evidence="6">
    <location>
        <begin position="382"/>
        <end position="401"/>
    </location>
</feature>
<evidence type="ECO:0000256" key="6">
    <source>
        <dbReference type="SAM" id="Phobius"/>
    </source>
</evidence>
<proteinExistence type="predicted"/>
<dbReference type="InterPro" id="IPR050833">
    <property type="entry name" value="Poly_Biosynth_Transport"/>
</dbReference>
<keyword evidence="4 6" id="KW-1133">Transmembrane helix</keyword>
<dbReference type="EMBL" id="DTGG01000019">
    <property type="protein sequence ID" value="HFZ08612.1"/>
    <property type="molecule type" value="Genomic_DNA"/>
</dbReference>
<feature type="transmembrane region" description="Helical" evidence="6">
    <location>
        <begin position="296"/>
        <end position="315"/>
    </location>
</feature>
<feature type="transmembrane region" description="Helical" evidence="6">
    <location>
        <begin position="447"/>
        <end position="464"/>
    </location>
</feature>
<evidence type="ECO:0000256" key="4">
    <source>
        <dbReference type="ARBA" id="ARBA00022989"/>
    </source>
</evidence>
<gene>
    <name evidence="7" type="ORF">ENV41_00560</name>
</gene>
<feature type="transmembrane region" description="Helical" evidence="6">
    <location>
        <begin position="417"/>
        <end position="435"/>
    </location>
</feature>
<evidence type="ECO:0000313" key="7">
    <source>
        <dbReference type="EMBL" id="HFZ08612.1"/>
    </source>
</evidence>
<evidence type="ECO:0008006" key="8">
    <source>
        <dbReference type="Google" id="ProtNLM"/>
    </source>
</evidence>
<keyword evidence="5 6" id="KW-0472">Membrane</keyword>
<protein>
    <recommendedName>
        <fullName evidence="8">Polysaccharide biosynthesis protein C-terminal domain-containing protein</fullName>
    </recommendedName>
</protein>
<feature type="transmembrane region" description="Helical" evidence="6">
    <location>
        <begin position="117"/>
        <end position="135"/>
    </location>
</feature>
<feature type="transmembrane region" description="Helical" evidence="6">
    <location>
        <begin position="177"/>
        <end position="195"/>
    </location>
</feature>
<dbReference type="AlphaFoldDB" id="A0A7V3J934"/>
<dbReference type="GO" id="GO:0005886">
    <property type="term" value="C:plasma membrane"/>
    <property type="evidence" value="ECO:0007669"/>
    <property type="project" value="UniProtKB-SubCell"/>
</dbReference>
<dbReference type="InterPro" id="IPR002797">
    <property type="entry name" value="Polysacc_synth"/>
</dbReference>
<comment type="subcellular location">
    <subcellularLocation>
        <location evidence="1">Cell membrane</location>
        <topology evidence="1">Multi-pass membrane protein</topology>
    </subcellularLocation>
</comment>
<feature type="transmembrane region" description="Helical" evidence="6">
    <location>
        <begin position="12"/>
        <end position="32"/>
    </location>
</feature>
<name>A0A7V3J934_UNCC3</name>
<feature type="transmembrane region" description="Helical" evidence="6">
    <location>
        <begin position="247"/>
        <end position="265"/>
    </location>
</feature>
<keyword evidence="3 6" id="KW-0812">Transmembrane</keyword>
<organism evidence="7">
    <name type="scientific">candidate division CPR3 bacterium</name>
    <dbReference type="NCBI Taxonomy" id="2268181"/>
    <lineage>
        <taxon>Bacteria</taxon>
        <taxon>Bacteria division CPR3</taxon>
    </lineage>
</organism>
<sequence length="483" mass="54798">MSRLVKNTFIYTLGNIIPQAVNFLLLPIYTRFLSPNDYGIVSSMTILITILAIVFTLCLERSIFRLYFDYKDEQGKRDYLGTIVVSIIINSLICMLLIFAFRNIFGKIFSAIPFYPFYVYAVLTCFFMVIGYPPMIVFQVKEKAGSFIALVLSKFFLMVLLNIWFVCFLRAGAAGQLQAGLLANLFFLPVNLYIVARVINFHFAFDILKNSLAFSLPMVPSLVTAWILDMSNQVFIAKYLSMADVGIYSLGLKMALVGLIVVSGFDSAYSPYFFRLANEDDQANSKVTLQKVNNKYAMMLLLLAFSIAFFSREAVILMGPKYARSYVITRIVAFAYLFSGLGGLASRSILQEKRVIENMFISIGSAALSIILNIMLIPRIGIYGAALSSLLTFIVGFVIQYQYSRYCYFIPLNFRRLGAYLLTAVVILVVYHFYIEQFLWQSIASKFIIFSLIIWFYAVRVIGIKNLASMNLNRFIFDSAEKG</sequence>
<evidence type="ECO:0000256" key="1">
    <source>
        <dbReference type="ARBA" id="ARBA00004651"/>
    </source>
</evidence>
<reference evidence="7" key="1">
    <citation type="journal article" date="2020" name="mSystems">
        <title>Genome- and Community-Level Interaction Insights into Carbon Utilization and Element Cycling Functions of Hydrothermarchaeota in Hydrothermal Sediment.</title>
        <authorList>
            <person name="Zhou Z."/>
            <person name="Liu Y."/>
            <person name="Xu W."/>
            <person name="Pan J."/>
            <person name="Luo Z.H."/>
            <person name="Li M."/>
        </authorList>
    </citation>
    <scope>NUCLEOTIDE SEQUENCE [LARGE SCALE GENOMIC DNA]</scope>
    <source>
        <strain evidence="7">SpSt-757</strain>
    </source>
</reference>
<dbReference type="PANTHER" id="PTHR30250">
    <property type="entry name" value="PST FAMILY PREDICTED COLANIC ACID TRANSPORTER"/>
    <property type="match status" value="1"/>
</dbReference>